<accession>A0A6G3QPY5</accession>
<dbReference type="PANTHER" id="PTHR47036">
    <property type="entry name" value="COBALT-FACTOR III C(17)-METHYLTRANSFERASE-RELATED"/>
    <property type="match status" value="1"/>
</dbReference>
<dbReference type="SUPFAM" id="SSF159664">
    <property type="entry name" value="CobE/GbiG C-terminal domain-like"/>
    <property type="match status" value="1"/>
</dbReference>
<dbReference type="AlphaFoldDB" id="A0A6G3QPY5"/>
<dbReference type="Gene3D" id="3.30.420.180">
    <property type="entry name" value="CobE/GbiG C-terminal domain"/>
    <property type="match status" value="1"/>
</dbReference>
<dbReference type="Pfam" id="PF01890">
    <property type="entry name" value="CbiG_C"/>
    <property type="match status" value="1"/>
</dbReference>
<dbReference type="InterPro" id="IPR036518">
    <property type="entry name" value="CobE/GbiG_C_sf"/>
</dbReference>
<evidence type="ECO:0000313" key="2">
    <source>
        <dbReference type="EMBL" id="NEA85559.1"/>
    </source>
</evidence>
<organism evidence="2">
    <name type="scientific">Streptomyces sp. SID14436</name>
    <dbReference type="NCBI Taxonomy" id="2706070"/>
    <lineage>
        <taxon>Bacteria</taxon>
        <taxon>Bacillati</taxon>
        <taxon>Actinomycetota</taxon>
        <taxon>Actinomycetes</taxon>
        <taxon>Kitasatosporales</taxon>
        <taxon>Streptomycetaceae</taxon>
        <taxon>Streptomyces</taxon>
    </lineage>
</organism>
<dbReference type="PANTHER" id="PTHR47036:SF1">
    <property type="entry name" value="COBALT-FACTOR III C(17)-METHYLTRANSFERASE-RELATED"/>
    <property type="match status" value="1"/>
</dbReference>
<feature type="domain" description="CobE/GbiG C-terminal" evidence="1">
    <location>
        <begin position="13"/>
        <end position="104"/>
    </location>
</feature>
<name>A0A6G3QPY5_9ACTN</name>
<dbReference type="RefSeq" id="WP_164438083.1">
    <property type="nucleotide sequence ID" value="NZ_JAAGMD010000151.1"/>
</dbReference>
<dbReference type="EMBL" id="JAAGMD010000151">
    <property type="protein sequence ID" value="NEA85559.1"/>
    <property type="molecule type" value="Genomic_DNA"/>
</dbReference>
<reference evidence="2" key="1">
    <citation type="submission" date="2020-01" db="EMBL/GenBank/DDBJ databases">
        <title>Insect and environment-associated Actinomycetes.</title>
        <authorList>
            <person name="Currrie C."/>
            <person name="Chevrette M."/>
            <person name="Carlson C."/>
            <person name="Stubbendieck R."/>
            <person name="Wendt-Pienkowski E."/>
        </authorList>
    </citation>
    <scope>NUCLEOTIDE SEQUENCE</scope>
    <source>
        <strain evidence="2">SID14436</strain>
    </source>
</reference>
<gene>
    <name evidence="2" type="ORF">G3I53_05710</name>
</gene>
<dbReference type="InterPro" id="IPR051810">
    <property type="entry name" value="Precorrin_MeTrfase"/>
</dbReference>
<feature type="non-terminal residue" evidence="2">
    <location>
        <position position="104"/>
    </location>
</feature>
<comment type="caution">
    <text evidence="2">The sequence shown here is derived from an EMBL/GenBank/DDBJ whole genome shotgun (WGS) entry which is preliminary data.</text>
</comment>
<dbReference type="InterPro" id="IPR002750">
    <property type="entry name" value="CobE/GbiG_C"/>
</dbReference>
<evidence type="ECO:0000259" key="1">
    <source>
        <dbReference type="Pfam" id="PF01890"/>
    </source>
</evidence>
<protein>
    <submittedName>
        <fullName evidence="2">Cobalamin biosynthesis protein</fullName>
    </submittedName>
</protein>
<proteinExistence type="predicted"/>
<dbReference type="GO" id="GO:0009236">
    <property type="term" value="P:cobalamin biosynthetic process"/>
    <property type="evidence" value="ECO:0007669"/>
    <property type="project" value="InterPro"/>
</dbReference>
<sequence length="104" mass="10385">MAEADVVTAPPRVVVGVGASTGVDAEEVLALVEDTLREAGLPVASVAELATVDSRAAEPGLVEAARRLGVPLVAYGPRDLARVEVPHPSAVPLAAVGTPSVAEA</sequence>